<evidence type="ECO:0000256" key="1">
    <source>
        <dbReference type="ARBA" id="ARBA00004123"/>
    </source>
</evidence>
<gene>
    <name evidence="5" type="ORF">DPX39_070052100</name>
</gene>
<dbReference type="AlphaFoldDB" id="A0A3L6L5J0"/>
<organism evidence="5 6">
    <name type="scientific">Trypanosoma brucei equiperdum</name>
    <dbReference type="NCBI Taxonomy" id="630700"/>
    <lineage>
        <taxon>Eukaryota</taxon>
        <taxon>Discoba</taxon>
        <taxon>Euglenozoa</taxon>
        <taxon>Kinetoplastea</taxon>
        <taxon>Metakinetoplastina</taxon>
        <taxon>Trypanosomatida</taxon>
        <taxon>Trypanosomatidae</taxon>
        <taxon>Trypanosoma</taxon>
    </lineage>
</organism>
<reference evidence="5 6" key="1">
    <citation type="submission" date="2018-09" db="EMBL/GenBank/DDBJ databases">
        <title>whole genome sequence of T. equiperdum IVM-t1 strain.</title>
        <authorList>
            <person name="Suganuma K."/>
        </authorList>
    </citation>
    <scope>NUCLEOTIDE SEQUENCE [LARGE SCALE GENOMIC DNA]</scope>
    <source>
        <strain evidence="5 6">IVM-t1</strain>
    </source>
</reference>
<name>A0A3L6L5J0_9TRYP</name>
<accession>A0A3L6L5J0</accession>
<feature type="domain" description="Zinc finger LSD1-type" evidence="4">
    <location>
        <begin position="9"/>
        <end position="33"/>
    </location>
</feature>
<evidence type="ECO:0000313" key="5">
    <source>
        <dbReference type="EMBL" id="RHW71406.1"/>
    </source>
</evidence>
<protein>
    <submittedName>
        <fullName evidence="5">Zinc finger domain</fullName>
    </submittedName>
</protein>
<evidence type="ECO:0000256" key="3">
    <source>
        <dbReference type="SAM" id="MobiDB-lite"/>
    </source>
</evidence>
<dbReference type="PANTHER" id="PTHR31747:SF3">
    <property type="entry name" value="PROTEIN LSD1"/>
    <property type="match status" value="1"/>
</dbReference>
<dbReference type="EMBL" id="QSBY01000007">
    <property type="protein sequence ID" value="RHW71406.1"/>
    <property type="molecule type" value="Genomic_DNA"/>
</dbReference>
<feature type="compositionally biased region" description="Acidic residues" evidence="3">
    <location>
        <begin position="117"/>
        <end position="133"/>
    </location>
</feature>
<evidence type="ECO:0000259" key="4">
    <source>
        <dbReference type="Pfam" id="PF06943"/>
    </source>
</evidence>
<comment type="caution">
    <text evidence="5">The sequence shown here is derived from an EMBL/GenBank/DDBJ whole genome shotgun (WGS) entry which is preliminary data.</text>
</comment>
<sequence length="200" mass="21519">MSQFGQLVCFKCRKILSYPLGAVSCRCRNCNTINPAQNLHITCGCCFRHILVPINTLTFLCPCCATITDIPQSLLPLVEGPVSVGTETDRVVKTIYVTYPGKAKPKDKNRKGMKHDDDDDDDDDDDRESEEEGCSSGGGGNIVMGGKATATGREGGGCKTGPLDGDDDDYDEQLVGDGQRSVSNRHEGSNVIMVVGTRIL</sequence>
<feature type="compositionally biased region" description="Basic residues" evidence="3">
    <location>
        <begin position="103"/>
        <end position="113"/>
    </location>
</feature>
<dbReference type="Pfam" id="PF06943">
    <property type="entry name" value="zf-LSD1"/>
    <property type="match status" value="1"/>
</dbReference>
<evidence type="ECO:0000313" key="6">
    <source>
        <dbReference type="Proteomes" id="UP000266743"/>
    </source>
</evidence>
<dbReference type="InterPro" id="IPR040319">
    <property type="entry name" value="LSD1-like"/>
</dbReference>
<comment type="subcellular location">
    <subcellularLocation>
        <location evidence="1">Nucleus</location>
    </subcellularLocation>
</comment>
<dbReference type="Proteomes" id="UP000266743">
    <property type="component" value="Chromosome 7"/>
</dbReference>
<dbReference type="InterPro" id="IPR005735">
    <property type="entry name" value="Znf_LSD1"/>
</dbReference>
<dbReference type="GO" id="GO:0005634">
    <property type="term" value="C:nucleus"/>
    <property type="evidence" value="ECO:0007669"/>
    <property type="project" value="UniProtKB-SubCell"/>
</dbReference>
<evidence type="ECO:0000256" key="2">
    <source>
        <dbReference type="ARBA" id="ARBA00023242"/>
    </source>
</evidence>
<keyword evidence="2" id="KW-0539">Nucleus</keyword>
<dbReference type="NCBIfam" id="TIGR01053">
    <property type="entry name" value="LSD1"/>
    <property type="match status" value="1"/>
</dbReference>
<feature type="region of interest" description="Disordered" evidence="3">
    <location>
        <begin position="103"/>
        <end position="184"/>
    </location>
</feature>
<feature type="compositionally biased region" description="Acidic residues" evidence="3">
    <location>
        <begin position="164"/>
        <end position="174"/>
    </location>
</feature>
<dbReference type="PANTHER" id="PTHR31747">
    <property type="entry name" value="PROTEIN LSD1"/>
    <property type="match status" value="1"/>
</dbReference>
<proteinExistence type="predicted"/>